<evidence type="ECO:0000256" key="1">
    <source>
        <dbReference type="SAM" id="MobiDB-lite"/>
    </source>
</evidence>
<evidence type="ECO:0000256" key="2">
    <source>
        <dbReference type="SAM" id="Phobius"/>
    </source>
</evidence>
<feature type="transmembrane region" description="Helical" evidence="2">
    <location>
        <begin position="21"/>
        <end position="42"/>
    </location>
</feature>
<dbReference type="AlphaFoldDB" id="A0A9N8H9T7"/>
<name>A0A9N8H9T7_9STRA</name>
<proteinExistence type="predicted"/>
<accession>A0A9N8H9T7</accession>
<protein>
    <submittedName>
        <fullName evidence="3">Uncharacterized protein</fullName>
    </submittedName>
</protein>
<organism evidence="3 4">
    <name type="scientific">Seminavis robusta</name>
    <dbReference type="NCBI Taxonomy" id="568900"/>
    <lineage>
        <taxon>Eukaryota</taxon>
        <taxon>Sar</taxon>
        <taxon>Stramenopiles</taxon>
        <taxon>Ochrophyta</taxon>
        <taxon>Bacillariophyta</taxon>
        <taxon>Bacillariophyceae</taxon>
        <taxon>Bacillariophycidae</taxon>
        <taxon>Naviculales</taxon>
        <taxon>Naviculaceae</taxon>
        <taxon>Seminavis</taxon>
    </lineage>
</organism>
<gene>
    <name evidence="3" type="ORF">SEMRO_126_G060560.1</name>
</gene>
<reference evidence="3" key="1">
    <citation type="submission" date="2020-06" db="EMBL/GenBank/DDBJ databases">
        <authorList>
            <consortium name="Plant Systems Biology data submission"/>
        </authorList>
    </citation>
    <scope>NUCLEOTIDE SEQUENCE</scope>
    <source>
        <strain evidence="3">D6</strain>
    </source>
</reference>
<evidence type="ECO:0000313" key="3">
    <source>
        <dbReference type="EMBL" id="CAB9502063.1"/>
    </source>
</evidence>
<evidence type="ECO:0000313" key="4">
    <source>
        <dbReference type="Proteomes" id="UP001153069"/>
    </source>
</evidence>
<dbReference type="Proteomes" id="UP001153069">
    <property type="component" value="Unassembled WGS sequence"/>
</dbReference>
<keyword evidence="2" id="KW-1133">Transmembrane helix</keyword>
<dbReference type="EMBL" id="CAICTM010000125">
    <property type="protein sequence ID" value="CAB9502063.1"/>
    <property type="molecule type" value="Genomic_DNA"/>
</dbReference>
<dbReference type="SUPFAM" id="SSF52540">
    <property type="entry name" value="P-loop containing nucleoside triphosphate hydrolases"/>
    <property type="match status" value="1"/>
</dbReference>
<sequence>MAKVKRRRYSQAYSCAVELRFWIPLVALVVILEIGILGFLMFQLETQQQHHHHHNHPWGGSLSAVRRKLLRLWDPHHWNQKNKESLSSMARELGQVPPFQQSKFSQHHLDNNNNHTQPSLDNFYSRPHLSSSSLDDHDKNNHNKQPFLITVGSDGSGTRMFVQTLMDLGVPMVVDSYDTMDINAEEIVIEGQHGRKDRGWPPLVHMVMGETHRAANYTLHDLTSQAQRQQVMTALLKLKSSLLQKAHQLKKEERDLITAKPPAAGVQLGFKAPIAMLLLPLLKQVFGSIKVLHVVRDGRDVALSDNTSPLQKFYRAFYGPRPFLQAHGQQQKPPNVQLGMMQLWADWNQQVYQWEQEQVQKQLQQQILREENSNVIDNDSDNSNNNQPQLDYMVLRTEDLLHPDTRLEALVQLAEFVGARVTPRDLCCQSQRPLHDMGQSNNREALTKDMFLELLLGRKDRKTQQQEERAVKARYGKWRHAPPELLWQLEDIGKETLQLFGYNPPRRFLDRAGRGLHCDEILREDARDCPQ</sequence>
<dbReference type="OrthoDB" id="48147at2759"/>
<feature type="compositionally biased region" description="Polar residues" evidence="1">
    <location>
        <begin position="111"/>
        <end position="122"/>
    </location>
</feature>
<dbReference type="Gene3D" id="3.40.50.300">
    <property type="entry name" value="P-loop containing nucleotide triphosphate hydrolases"/>
    <property type="match status" value="1"/>
</dbReference>
<dbReference type="InterPro" id="IPR027417">
    <property type="entry name" value="P-loop_NTPase"/>
</dbReference>
<keyword evidence="2" id="KW-0812">Transmembrane</keyword>
<comment type="caution">
    <text evidence="3">The sequence shown here is derived from an EMBL/GenBank/DDBJ whole genome shotgun (WGS) entry which is preliminary data.</text>
</comment>
<keyword evidence="2" id="KW-0472">Membrane</keyword>
<keyword evidence="4" id="KW-1185">Reference proteome</keyword>
<feature type="region of interest" description="Disordered" evidence="1">
    <location>
        <begin position="105"/>
        <end position="150"/>
    </location>
</feature>